<accession>A0A4Q7LQC6</accession>
<keyword evidence="6 13" id="KW-0441">Lipid A biosynthesis</keyword>
<keyword evidence="15" id="KW-1185">Reference proteome</keyword>
<keyword evidence="8 13" id="KW-0547">Nucleotide-binding</keyword>
<comment type="caution">
    <text evidence="14">The sequence shown here is derived from an EMBL/GenBank/DDBJ whole genome shotgun (WGS) entry which is preliminary data.</text>
</comment>
<organism evidence="14 15">
    <name type="scientific">Sphaerotilus mobilis</name>
    <dbReference type="NCBI Taxonomy" id="47994"/>
    <lineage>
        <taxon>Bacteria</taxon>
        <taxon>Pseudomonadati</taxon>
        <taxon>Pseudomonadota</taxon>
        <taxon>Betaproteobacteria</taxon>
        <taxon>Burkholderiales</taxon>
        <taxon>Sphaerotilaceae</taxon>
        <taxon>Sphaerotilus</taxon>
    </lineage>
</organism>
<dbReference type="InterPro" id="IPR027417">
    <property type="entry name" value="P-loop_NTPase"/>
</dbReference>
<dbReference type="EMBL" id="SGWV01000008">
    <property type="protein sequence ID" value="RZS57045.1"/>
    <property type="molecule type" value="Genomic_DNA"/>
</dbReference>
<name>A0A4Q7LQC6_9BURK</name>
<dbReference type="Pfam" id="PF02606">
    <property type="entry name" value="LpxK"/>
    <property type="match status" value="1"/>
</dbReference>
<feature type="binding site" evidence="13">
    <location>
        <begin position="70"/>
        <end position="77"/>
    </location>
    <ligand>
        <name>ATP</name>
        <dbReference type="ChEBI" id="CHEBI:30616"/>
    </ligand>
</feature>
<keyword evidence="5 13" id="KW-0444">Lipid biosynthesis</keyword>
<evidence type="ECO:0000256" key="5">
    <source>
        <dbReference type="ARBA" id="ARBA00022516"/>
    </source>
</evidence>
<dbReference type="HAMAP" id="MF_00409">
    <property type="entry name" value="LpxK"/>
    <property type="match status" value="1"/>
</dbReference>
<dbReference type="AlphaFoldDB" id="A0A4Q7LQC6"/>
<evidence type="ECO:0000256" key="12">
    <source>
        <dbReference type="ARBA" id="ARBA00029757"/>
    </source>
</evidence>
<keyword evidence="7 13" id="KW-0808">Transferase</keyword>
<dbReference type="RefSeq" id="WP_242615477.1">
    <property type="nucleotide sequence ID" value="NZ_SGWV01000008.1"/>
</dbReference>
<evidence type="ECO:0000256" key="13">
    <source>
        <dbReference type="HAMAP-Rule" id="MF_00409"/>
    </source>
</evidence>
<evidence type="ECO:0000313" key="14">
    <source>
        <dbReference type="EMBL" id="RZS57045.1"/>
    </source>
</evidence>
<evidence type="ECO:0000313" key="15">
    <source>
        <dbReference type="Proteomes" id="UP000293433"/>
    </source>
</evidence>
<dbReference type="PANTHER" id="PTHR42724:SF1">
    <property type="entry name" value="TETRAACYLDISACCHARIDE 4'-KINASE, MITOCHONDRIAL-RELATED"/>
    <property type="match status" value="1"/>
</dbReference>
<proteinExistence type="inferred from homology"/>
<dbReference type="EC" id="2.7.1.130" evidence="3 13"/>
<dbReference type="GO" id="GO:0009244">
    <property type="term" value="P:lipopolysaccharide core region biosynthetic process"/>
    <property type="evidence" value="ECO:0007669"/>
    <property type="project" value="TreeGrafter"/>
</dbReference>
<dbReference type="UniPathway" id="UPA00359">
    <property type="reaction ID" value="UER00482"/>
</dbReference>
<gene>
    <name evidence="13" type="primary">lpxK</name>
    <name evidence="14" type="ORF">EV685_1608</name>
</gene>
<evidence type="ECO:0000256" key="2">
    <source>
        <dbReference type="ARBA" id="ARBA00004870"/>
    </source>
</evidence>
<comment type="pathway">
    <text evidence="2 13">Glycolipid biosynthesis; lipid IV(A) biosynthesis; lipid IV(A) from (3R)-3-hydroxytetradecanoyl-[acyl-carrier-protein] and UDP-N-acetyl-alpha-D-glucosamine: step 6/6.</text>
</comment>
<dbReference type="PANTHER" id="PTHR42724">
    <property type="entry name" value="TETRAACYLDISACCHARIDE 4'-KINASE"/>
    <property type="match status" value="1"/>
</dbReference>
<dbReference type="InterPro" id="IPR003758">
    <property type="entry name" value="LpxK"/>
</dbReference>
<evidence type="ECO:0000256" key="9">
    <source>
        <dbReference type="ARBA" id="ARBA00022777"/>
    </source>
</evidence>
<dbReference type="SUPFAM" id="SSF52540">
    <property type="entry name" value="P-loop containing nucleoside triphosphate hydrolases"/>
    <property type="match status" value="1"/>
</dbReference>
<keyword evidence="9 13" id="KW-0418">Kinase</keyword>
<evidence type="ECO:0000256" key="8">
    <source>
        <dbReference type="ARBA" id="ARBA00022741"/>
    </source>
</evidence>
<evidence type="ECO:0000256" key="1">
    <source>
        <dbReference type="ARBA" id="ARBA00002274"/>
    </source>
</evidence>
<comment type="catalytic activity">
    <reaction evidence="13">
        <text>a lipid A disaccharide + ATP = a lipid IVA + ADP + H(+)</text>
        <dbReference type="Rhea" id="RHEA:67840"/>
        <dbReference type="ChEBI" id="CHEBI:15378"/>
        <dbReference type="ChEBI" id="CHEBI:30616"/>
        <dbReference type="ChEBI" id="CHEBI:176343"/>
        <dbReference type="ChEBI" id="CHEBI:176425"/>
        <dbReference type="ChEBI" id="CHEBI:456216"/>
        <dbReference type="EC" id="2.7.1.130"/>
    </reaction>
</comment>
<evidence type="ECO:0000256" key="10">
    <source>
        <dbReference type="ARBA" id="ARBA00022840"/>
    </source>
</evidence>
<comment type="function">
    <text evidence="1 13">Transfers the gamma-phosphate of ATP to the 4'-position of a tetraacyldisaccharide 1-phosphate intermediate (termed DS-1-P) to form tetraacyldisaccharide 1,4'-bis-phosphate (lipid IVA).</text>
</comment>
<dbReference type="GO" id="GO:0009029">
    <property type="term" value="F:lipid-A 4'-kinase activity"/>
    <property type="evidence" value="ECO:0007669"/>
    <property type="project" value="UniProtKB-UniRule"/>
</dbReference>
<keyword evidence="11 13" id="KW-0443">Lipid metabolism</keyword>
<dbReference type="GO" id="GO:0005886">
    <property type="term" value="C:plasma membrane"/>
    <property type="evidence" value="ECO:0007669"/>
    <property type="project" value="TreeGrafter"/>
</dbReference>
<sequence length="363" mass="39131">MTLDAAGAGTSGLAARIERSWQTGGPLQWALRPLGLLHLGLVTLRRTLYRVGLLRRAAAPVPVIVVGNRLVGGAGKTPTTLALVDALRATGHRPGIVSRGHGSERTEARPVLATSTAREVGDEPLLMQRRAGVPVWVGHDRIAAAQGLCAAHPEVDVLVCDDGLQHLRLRRDVEIVVFDERGAGNGWLLPAGPLREPISTPSEVAQHVLYNARHASTALPGACARRQLAGLVALDAWWAGEPVRPDTLDQLRHDQTQRGLVLHASAGIGQPARFFEALRGLGLRIEPIALSDHHDHATLPWPAGVHHVVVTEKDAVKLPAERLRRERPDLQVWVAPLVFTLPDGFIQALLVDLKKAESSNTSR</sequence>
<dbReference type="Proteomes" id="UP000293433">
    <property type="component" value="Unassembled WGS sequence"/>
</dbReference>
<dbReference type="NCBIfam" id="TIGR00682">
    <property type="entry name" value="lpxK"/>
    <property type="match status" value="1"/>
</dbReference>
<reference evidence="14 15" key="1">
    <citation type="submission" date="2019-02" db="EMBL/GenBank/DDBJ databases">
        <title>Genomic Encyclopedia of Type Strains, Phase IV (KMG-IV): sequencing the most valuable type-strain genomes for metagenomic binning, comparative biology and taxonomic classification.</title>
        <authorList>
            <person name="Goeker M."/>
        </authorList>
    </citation>
    <scope>NUCLEOTIDE SEQUENCE [LARGE SCALE GENOMIC DNA]</scope>
    <source>
        <strain evidence="14 15">DSM 10617</strain>
    </source>
</reference>
<evidence type="ECO:0000256" key="4">
    <source>
        <dbReference type="ARBA" id="ARBA00016436"/>
    </source>
</evidence>
<dbReference type="GO" id="GO:0005524">
    <property type="term" value="F:ATP binding"/>
    <property type="evidence" value="ECO:0007669"/>
    <property type="project" value="UniProtKB-UniRule"/>
</dbReference>
<evidence type="ECO:0000256" key="3">
    <source>
        <dbReference type="ARBA" id="ARBA00012071"/>
    </source>
</evidence>
<dbReference type="GO" id="GO:0009245">
    <property type="term" value="P:lipid A biosynthetic process"/>
    <property type="evidence" value="ECO:0007669"/>
    <property type="project" value="UniProtKB-UniRule"/>
</dbReference>
<protein>
    <recommendedName>
        <fullName evidence="4 13">Tetraacyldisaccharide 4'-kinase</fullName>
        <ecNumber evidence="3 13">2.7.1.130</ecNumber>
    </recommendedName>
    <alternativeName>
        <fullName evidence="12 13">Lipid A 4'-kinase</fullName>
    </alternativeName>
</protein>
<comment type="similarity">
    <text evidence="13">Belongs to the LpxK family.</text>
</comment>
<evidence type="ECO:0000256" key="11">
    <source>
        <dbReference type="ARBA" id="ARBA00023098"/>
    </source>
</evidence>
<keyword evidence="10 13" id="KW-0067">ATP-binding</keyword>
<evidence type="ECO:0000256" key="6">
    <source>
        <dbReference type="ARBA" id="ARBA00022556"/>
    </source>
</evidence>
<evidence type="ECO:0000256" key="7">
    <source>
        <dbReference type="ARBA" id="ARBA00022679"/>
    </source>
</evidence>